<feature type="region of interest" description="Disordered" evidence="1">
    <location>
        <begin position="174"/>
        <end position="216"/>
    </location>
</feature>
<dbReference type="Proteomes" id="UP000269553">
    <property type="component" value="Segment"/>
</dbReference>
<accession>A0A3G2YS99</accession>
<feature type="compositionally biased region" description="Polar residues" evidence="1">
    <location>
        <begin position="196"/>
        <end position="205"/>
    </location>
</feature>
<reference evidence="2 3" key="1">
    <citation type="submission" date="2018-09" db="EMBL/GenBank/DDBJ databases">
        <authorList>
            <person name="Day A."/>
            <person name="Monson R.E."/>
            <person name="Salmond G.P.C."/>
        </authorList>
    </citation>
    <scope>NUCLEOTIDE SEQUENCE [LARGE SCALE GENOMIC DNA]</scope>
</reference>
<dbReference type="EMBL" id="MH929319">
    <property type="protein sequence ID" value="AYP28378.1"/>
    <property type="molecule type" value="Genomic_DNA"/>
</dbReference>
<evidence type="ECO:0000256" key="1">
    <source>
        <dbReference type="SAM" id="MobiDB-lite"/>
    </source>
</evidence>
<keyword evidence="3" id="KW-1185">Reference proteome</keyword>
<evidence type="ECO:0000313" key="3">
    <source>
        <dbReference type="Proteomes" id="UP000269553"/>
    </source>
</evidence>
<sequence length="693" mass="76562">MITPFGLFLETQEEQSIIAEAFNSDPYELTFGKKGAGDVFFTFIDEDGKEFRIQFYTPAGLGKNVRQVFIGQKKGSVYPDAQQRFKNPMKVIATMIEATKQFLQTPLGKSIDGFAINFSRKALERGLTLLPKIIRMSDLKQKVNVMDLTYSPDPSRGYVWVIKKGKKPEAVFDGPKMKGVTWDNPDKVGDAPPETTAPTGVSNDGDNGVWKYDNRNRQGKQPEMVYSITKGRKTYSAMLTAHFSQPGVYVLSDSDGKAFRGPSADLIIGDARLPRPPISMYNQFTQDAKEFWDAANPDQVTDAKWNALVAALEKTYFKGSVKTLGTAAIGTSIGQIVRDGIKIVVGMIRGSESVTINFDAYGPDNKQINLPLTARRFVDIDVNKPDALTSVVNLATDVIMEFANRDPNVIKAKEKAKPQEDITTGVAIPSNGKVVVKTNSTFTIRWNMSFPKQSGFDGANLETTILKVKDGDYIISNIASNKSRTLNNMKSYTFKGDINSLLKEKGQRYMSANAQLSTLDSETYNPNQVGMDLLGVGPSGEILFNGKDLGLDSNRGLVLDTITRISKETGKRTDKDFAQYFEIVKGSAPKMRGVDWVVFTSDGGKTIQAEWSITFRRNTRVGAMSEYRQQVERCNDYLRDTFVAAKKAGFKPQPPVLMTIDAAKDGDEVAERNEGSAYSEYEQVIGGSLTIAK</sequence>
<gene>
    <name evidence="2" type="ORF">3M_122</name>
</gene>
<name>A0A3G2YS99_9CAUD</name>
<proteinExistence type="predicted"/>
<organism evidence="2 3">
    <name type="scientific">Serratia phage vB_SmaA_3M</name>
    <dbReference type="NCBI Taxonomy" id="2419930"/>
    <lineage>
        <taxon>Viruses</taxon>
        <taxon>Duplodnaviria</taxon>
        <taxon>Heunggongvirae</taxon>
        <taxon>Uroviricota</taxon>
        <taxon>Caudoviricetes</taxon>
        <taxon>Pantevenvirales</taxon>
        <taxon>Ackermannviridae</taxon>
        <taxon>Miltonvirus</taxon>
        <taxon>Miltonvirus 3M</taxon>
    </lineage>
</organism>
<evidence type="ECO:0000313" key="2">
    <source>
        <dbReference type="EMBL" id="AYP28378.1"/>
    </source>
</evidence>
<protein>
    <submittedName>
        <fullName evidence="2">Uncharacterized protein</fullName>
    </submittedName>
</protein>